<feature type="transmembrane region" description="Helical" evidence="10">
    <location>
        <begin position="284"/>
        <end position="303"/>
    </location>
</feature>
<dbReference type="InterPro" id="IPR057291">
    <property type="entry name" value="CHX17_2nd"/>
</dbReference>
<keyword evidence="2" id="KW-0813">Transport</keyword>
<reference evidence="15" key="2">
    <citation type="submission" date="2025-08" db="UniProtKB">
        <authorList>
            <consortium name="RefSeq"/>
        </authorList>
    </citation>
    <scope>IDENTIFICATION</scope>
    <source>
        <tissue evidence="15">Young leaves</tissue>
    </source>
</reference>
<dbReference type="AlphaFoldDB" id="A0A8B8MMF6"/>
<keyword evidence="4 10" id="KW-0812">Transmembrane</keyword>
<keyword evidence="5" id="KW-0630">Potassium</keyword>
<keyword evidence="6 10" id="KW-1133">Transmembrane helix</keyword>
<evidence type="ECO:0000256" key="2">
    <source>
        <dbReference type="ARBA" id="ARBA00022448"/>
    </source>
</evidence>
<dbReference type="InterPro" id="IPR006153">
    <property type="entry name" value="Cation/H_exchanger_TM"/>
</dbReference>
<feature type="domain" description="Cation/H(+) antiporter central" evidence="12">
    <location>
        <begin position="361"/>
        <end position="488"/>
    </location>
</feature>
<feature type="transmembrane region" description="Helical" evidence="10">
    <location>
        <begin position="200"/>
        <end position="222"/>
    </location>
</feature>
<dbReference type="PANTHER" id="PTHR32468:SF97">
    <property type="entry name" value="CATION_H+ EXCHANGER 3"/>
    <property type="match status" value="1"/>
</dbReference>
<dbReference type="GO" id="GO:1902600">
    <property type="term" value="P:proton transmembrane transport"/>
    <property type="evidence" value="ECO:0007669"/>
    <property type="project" value="InterPro"/>
</dbReference>
<evidence type="ECO:0000256" key="5">
    <source>
        <dbReference type="ARBA" id="ARBA00022958"/>
    </source>
</evidence>
<dbReference type="InterPro" id="IPR050794">
    <property type="entry name" value="CPA2_transporter"/>
</dbReference>
<dbReference type="GO" id="GO:0012505">
    <property type="term" value="C:endomembrane system"/>
    <property type="evidence" value="ECO:0007669"/>
    <property type="project" value="TreeGrafter"/>
</dbReference>
<keyword evidence="8 10" id="KW-0472">Membrane</keyword>
<dbReference type="Proteomes" id="UP000694853">
    <property type="component" value="Unplaced"/>
</dbReference>
<keyword evidence="14" id="KW-1185">Reference proteome</keyword>
<feature type="transmembrane region" description="Helical" evidence="10">
    <location>
        <begin position="234"/>
        <end position="257"/>
    </location>
</feature>
<dbReference type="Pfam" id="PF23256">
    <property type="entry name" value="CHX17_2nd"/>
    <property type="match status" value="1"/>
</dbReference>
<gene>
    <name evidence="15" type="primary">LOC113874391</name>
</gene>
<dbReference type="GO" id="GO:0015297">
    <property type="term" value="F:antiporter activity"/>
    <property type="evidence" value="ECO:0007669"/>
    <property type="project" value="InterPro"/>
</dbReference>
<evidence type="ECO:0000256" key="4">
    <source>
        <dbReference type="ARBA" id="ARBA00022692"/>
    </source>
</evidence>
<evidence type="ECO:0000256" key="3">
    <source>
        <dbReference type="ARBA" id="ARBA00022538"/>
    </source>
</evidence>
<feature type="transmembrane region" description="Helical" evidence="10">
    <location>
        <begin position="152"/>
        <end position="171"/>
    </location>
</feature>
<keyword evidence="7" id="KW-0406">Ion transport</keyword>
<dbReference type="InterPro" id="IPR057290">
    <property type="entry name" value="CHX17_C"/>
</dbReference>
<evidence type="ECO:0000256" key="6">
    <source>
        <dbReference type="ARBA" id="ARBA00022989"/>
    </source>
</evidence>
<dbReference type="KEGG" id="aprc:113874391"/>
<dbReference type="GO" id="GO:0006813">
    <property type="term" value="P:potassium ion transport"/>
    <property type="evidence" value="ECO:0007669"/>
    <property type="project" value="UniProtKB-KW"/>
</dbReference>
<name>A0A8B8MMF6_ABRPR</name>
<dbReference type="GeneID" id="113874391"/>
<evidence type="ECO:0000256" key="1">
    <source>
        <dbReference type="ARBA" id="ARBA00004141"/>
    </source>
</evidence>
<evidence type="ECO:0000313" key="15">
    <source>
        <dbReference type="RefSeq" id="XP_027368414.1"/>
    </source>
</evidence>
<dbReference type="OrthoDB" id="1938353at2759"/>
<proteinExistence type="inferred from homology"/>
<dbReference type="InterPro" id="IPR038770">
    <property type="entry name" value="Na+/solute_symporter_sf"/>
</dbReference>
<evidence type="ECO:0000259" key="13">
    <source>
        <dbReference type="Pfam" id="PF23259"/>
    </source>
</evidence>
<dbReference type="Pfam" id="PF23259">
    <property type="entry name" value="CHX17_C"/>
    <property type="match status" value="1"/>
</dbReference>
<keyword evidence="3" id="KW-0633">Potassium transport</keyword>
<sequence>MDFNMIRKSGKMGWIIALLGLAIPLVICDTSRHYFVASYLQASYNDGGQETLVILITQNITSFAVIASILNDLQILNSELGRLTMSCALVSDMLGYTLVLISSILDKHSDIGTRGIRMGFLFALVIIIFFVYRPAMFWVIDQTSEKQEVKDIYLNMIIGALFTLGWFSVILKQEIILLPFIFGLATPEGPPLGSSLVKRIHVFGTEFLLPIFLTTCAMKANLYSLDFSSAAVRVAIFIALLGYLAKMLTCFASSLYFKLPVRDALALALLLNSKGVVEDIHPETFTVIIIIIMITSCIVHLLVKRLYDPSRKYAGYQKRNIFDLKPNSDLRILVCIHKQHHTIPIIRALDLCYPTTEALVIVDTLHLIELVGRSTPIFISHRKKKVDNSCIQNSYSENVILSFKLYEDEKEGAITINPYTAISPPRMMHGDVCNLALDKVASIIILPFHRIWSIDGKIEHEDKNIRSLNCKVMERAPCSVGILVSRSVHQSDSPLRLAMIFLGGNDDREALCIANRAAKDPSINLVIYHITPKNTNEHEELEDSALDMAMLNDTKNKHSHLENVSHKEIEVEGGPQIASILRQMVEDHDFFIVGRRHGIDGPQTKGLQEWSEFSELGLIGDYLASADLDCNSSILVVQQQEQFS</sequence>
<evidence type="ECO:0000256" key="10">
    <source>
        <dbReference type="SAM" id="Phobius"/>
    </source>
</evidence>
<feature type="transmembrane region" description="Helical" evidence="10">
    <location>
        <begin position="83"/>
        <end position="104"/>
    </location>
</feature>
<dbReference type="PANTHER" id="PTHR32468">
    <property type="entry name" value="CATION/H + ANTIPORTER"/>
    <property type="match status" value="1"/>
</dbReference>
<feature type="transmembrane region" description="Helical" evidence="10">
    <location>
        <begin position="52"/>
        <end position="71"/>
    </location>
</feature>
<dbReference type="Gene3D" id="1.20.1530.20">
    <property type="match status" value="1"/>
</dbReference>
<protein>
    <submittedName>
        <fullName evidence="15">Cation/H(+) antiporter 3-like</fullName>
    </submittedName>
</protein>
<dbReference type="RefSeq" id="XP_027368414.1">
    <property type="nucleotide sequence ID" value="XM_027512613.1"/>
</dbReference>
<accession>A0A8B8MMF6</accession>
<dbReference type="GO" id="GO:0016020">
    <property type="term" value="C:membrane"/>
    <property type="evidence" value="ECO:0007669"/>
    <property type="project" value="UniProtKB-SubCell"/>
</dbReference>
<feature type="domain" description="Cation/H(+) antiporter C-terminal" evidence="13">
    <location>
        <begin position="497"/>
        <end position="640"/>
    </location>
</feature>
<organism evidence="14 15">
    <name type="scientific">Abrus precatorius</name>
    <name type="common">Indian licorice</name>
    <name type="synonym">Glycine abrus</name>
    <dbReference type="NCBI Taxonomy" id="3816"/>
    <lineage>
        <taxon>Eukaryota</taxon>
        <taxon>Viridiplantae</taxon>
        <taxon>Streptophyta</taxon>
        <taxon>Embryophyta</taxon>
        <taxon>Tracheophyta</taxon>
        <taxon>Spermatophyta</taxon>
        <taxon>Magnoliopsida</taxon>
        <taxon>eudicotyledons</taxon>
        <taxon>Gunneridae</taxon>
        <taxon>Pentapetalae</taxon>
        <taxon>rosids</taxon>
        <taxon>fabids</taxon>
        <taxon>Fabales</taxon>
        <taxon>Fabaceae</taxon>
        <taxon>Papilionoideae</taxon>
        <taxon>50 kb inversion clade</taxon>
        <taxon>NPAAA clade</taxon>
        <taxon>indigoferoid/millettioid clade</taxon>
        <taxon>Abreae</taxon>
        <taxon>Abrus</taxon>
    </lineage>
</organism>
<evidence type="ECO:0000259" key="11">
    <source>
        <dbReference type="Pfam" id="PF00999"/>
    </source>
</evidence>
<evidence type="ECO:0000313" key="14">
    <source>
        <dbReference type="Proteomes" id="UP000694853"/>
    </source>
</evidence>
<feature type="domain" description="Cation/H+ exchanger transmembrane" evidence="11">
    <location>
        <begin position="1"/>
        <end position="278"/>
    </location>
</feature>
<feature type="transmembrane region" description="Helical" evidence="10">
    <location>
        <begin position="116"/>
        <end position="140"/>
    </location>
</feature>
<dbReference type="GO" id="GO:0006885">
    <property type="term" value="P:regulation of pH"/>
    <property type="evidence" value="ECO:0007669"/>
    <property type="project" value="TreeGrafter"/>
</dbReference>
<evidence type="ECO:0000256" key="8">
    <source>
        <dbReference type="ARBA" id="ARBA00023136"/>
    </source>
</evidence>
<evidence type="ECO:0000256" key="7">
    <source>
        <dbReference type="ARBA" id="ARBA00023065"/>
    </source>
</evidence>
<comment type="similarity">
    <text evidence="9">Belongs to the monovalent cation:proton antiporter 2 (CPA2) transporter (TC 2.A.37) family. CHX (TC 2.A.37.4) subfamily.</text>
</comment>
<evidence type="ECO:0000259" key="12">
    <source>
        <dbReference type="Pfam" id="PF23256"/>
    </source>
</evidence>
<reference evidence="14" key="1">
    <citation type="journal article" date="2019" name="Toxins">
        <title>Detection of Abrin-Like and Prepropulchellin-Like Toxin Genes and Transcripts Using Whole Genome Sequencing and Full-Length Transcript Sequencing of Abrus precatorius.</title>
        <authorList>
            <person name="Hovde B.T."/>
            <person name="Daligault H.E."/>
            <person name="Hanschen E.R."/>
            <person name="Kunde Y.A."/>
            <person name="Johnson M.B."/>
            <person name="Starkenburg S.R."/>
            <person name="Johnson S.L."/>
        </authorList>
    </citation>
    <scope>NUCLEOTIDE SEQUENCE [LARGE SCALE GENOMIC DNA]</scope>
</reference>
<evidence type="ECO:0000256" key="9">
    <source>
        <dbReference type="ARBA" id="ARBA00038341"/>
    </source>
</evidence>
<comment type="subcellular location">
    <subcellularLocation>
        <location evidence="1">Membrane</location>
        <topology evidence="1">Multi-pass membrane protein</topology>
    </subcellularLocation>
</comment>
<dbReference type="Pfam" id="PF00999">
    <property type="entry name" value="Na_H_Exchanger"/>
    <property type="match status" value="1"/>
</dbReference>